<dbReference type="AlphaFoldDB" id="A0A1N6J1R6"/>
<dbReference type="EMBL" id="FSRA01000002">
    <property type="protein sequence ID" value="SIO38240.1"/>
    <property type="molecule type" value="Genomic_DNA"/>
</dbReference>
<dbReference type="STRING" id="536979.SAMN04488055_3554"/>
<keyword evidence="3" id="KW-1185">Reference proteome</keyword>
<reference evidence="2 3" key="1">
    <citation type="submission" date="2016-11" db="EMBL/GenBank/DDBJ databases">
        <authorList>
            <person name="Jaros S."/>
            <person name="Januszkiewicz K."/>
            <person name="Wedrychowicz H."/>
        </authorList>
    </citation>
    <scope>NUCLEOTIDE SEQUENCE [LARGE SCALE GENOMIC DNA]</scope>
    <source>
        <strain evidence="2 3">DSM 24787</strain>
    </source>
</reference>
<evidence type="ECO:0000313" key="3">
    <source>
        <dbReference type="Proteomes" id="UP000185003"/>
    </source>
</evidence>
<keyword evidence="1" id="KW-1133">Transmembrane helix</keyword>
<proteinExistence type="predicted"/>
<keyword evidence="1" id="KW-0472">Membrane</keyword>
<gene>
    <name evidence="2" type="ORF">SAMN04488055_3554</name>
</gene>
<evidence type="ECO:0000256" key="1">
    <source>
        <dbReference type="SAM" id="Phobius"/>
    </source>
</evidence>
<dbReference type="Proteomes" id="UP000185003">
    <property type="component" value="Unassembled WGS sequence"/>
</dbReference>
<organism evidence="2 3">
    <name type="scientific">Chitinophaga niabensis</name>
    <dbReference type="NCBI Taxonomy" id="536979"/>
    <lineage>
        <taxon>Bacteria</taxon>
        <taxon>Pseudomonadati</taxon>
        <taxon>Bacteroidota</taxon>
        <taxon>Chitinophagia</taxon>
        <taxon>Chitinophagales</taxon>
        <taxon>Chitinophagaceae</taxon>
        <taxon>Chitinophaga</taxon>
    </lineage>
</organism>
<evidence type="ECO:0000313" key="2">
    <source>
        <dbReference type="EMBL" id="SIO38240.1"/>
    </source>
</evidence>
<sequence>MNNSLEINYIKKCLALAEARLGWGDSHDWTSYDFEKLSETIREATGVTLSVTTLKRLWGKLKYDNIPATTTLNTLAQFAGYEDWREFKRREAAAVPGVSEQPEVVMAVKTKPRRRKWEYGLAVLLPLIIVVYLLFLSNTTIRINKEDYQFRSNTTVTSGVPNSVIFTYDASAAGNEKVSISQSWDIRRKVTVPADQKEYSTIYYTPGYFRAKLIIGEQIVKEHDLMISSGGWLALAEQGSGVPVYFKKEESLKDSAIVVDETLLSAYHLPLQPSPPKLRIYNVQDLGIRNDHFTFETSLKSEYREGTAACQRVEVLILCKNDMIMIPLCAEGCVGDLVLVANGTVAKSSNANLSGFGCDLSQWVKLKVEAKNKQMDFFVNGTKAYTLSFSAEPTDIVGLQYRFQGTAAVKNTRFTKDDRVIKL</sequence>
<accession>A0A1N6J1R6</accession>
<name>A0A1N6J1R6_9BACT</name>
<protein>
    <submittedName>
        <fullName evidence="2">Uncharacterized protein</fullName>
    </submittedName>
</protein>
<keyword evidence="1" id="KW-0812">Transmembrane</keyword>
<dbReference type="RefSeq" id="WP_074240780.1">
    <property type="nucleotide sequence ID" value="NZ_FSRA01000002.1"/>
</dbReference>
<feature type="transmembrane region" description="Helical" evidence="1">
    <location>
        <begin position="119"/>
        <end position="136"/>
    </location>
</feature>
<dbReference type="OrthoDB" id="639802at2"/>